<sequence length="411" mass="47916">MNRNWFHRMLLAYTPVFFIIILVLFFIFFQVLNDQSKREAVNINESLAGQAYRYIDRSLKEIDHRVLRESLINKSFKAFLDEQDIADVPVNLEAYKALQELKINYPMIDSAYLVRDHDKTVLSLSTVTKISDYGDHSFIENSPNEHTSHWTDRRLFQEFPKQSKKAVVSLKRPVPFHGKAKGFIVVNVSVDELKKGIQEMYDPEVSFVQLTDRSGTELLNEEIHPPKDRVLTRFTSDYTGWTIESGLSKSNLARVVGSVRLLWMIIAIFVVITGIIWMIYITKKAYKPLEQLVGKIHASFLKEQLVLSQKNEFTLIAQTLDRMMEQSNRYDQVEDEVLLFRRKYGFEKILKGKEAFPDWEKEMEKMDGDYPEVIFNGKLTPEEQMRYGEQGVFYGGSDSFAGVWTRRQKMA</sequence>
<keyword evidence="1" id="KW-1133">Transmembrane helix</keyword>
<protein>
    <submittedName>
        <fullName evidence="2">Uncharacterized protein</fullName>
    </submittedName>
</protein>
<evidence type="ECO:0000313" key="2">
    <source>
        <dbReference type="EMBL" id="GIN56850.1"/>
    </source>
</evidence>
<reference evidence="2 3" key="1">
    <citation type="submission" date="2021-03" db="EMBL/GenBank/DDBJ databases">
        <title>Antimicrobial resistance genes in bacteria isolated from Japanese honey, and their potential for conferring macrolide and lincosamide resistance in the American foulbrood pathogen Paenibacillus larvae.</title>
        <authorList>
            <person name="Okamoto M."/>
            <person name="Kumagai M."/>
            <person name="Kanamori H."/>
            <person name="Takamatsu D."/>
        </authorList>
    </citation>
    <scope>NUCLEOTIDE SEQUENCE [LARGE SCALE GENOMIC DNA]</scope>
    <source>
        <strain evidence="2 3">J8TS2</strain>
    </source>
</reference>
<feature type="transmembrane region" description="Helical" evidence="1">
    <location>
        <begin position="12"/>
        <end position="32"/>
    </location>
</feature>
<keyword evidence="1" id="KW-0812">Transmembrane</keyword>
<name>A0ABQ4KFW3_9BACI</name>
<dbReference type="RefSeq" id="WP_212965779.1">
    <property type="nucleotide sequence ID" value="NZ_BORB01000007.1"/>
</dbReference>
<dbReference type="Proteomes" id="UP000679950">
    <property type="component" value="Unassembled WGS sequence"/>
</dbReference>
<dbReference type="EMBL" id="BORB01000007">
    <property type="protein sequence ID" value="GIN56850.1"/>
    <property type="molecule type" value="Genomic_DNA"/>
</dbReference>
<organism evidence="2 3">
    <name type="scientific">Lederbergia ruris</name>
    <dbReference type="NCBI Taxonomy" id="217495"/>
    <lineage>
        <taxon>Bacteria</taxon>
        <taxon>Bacillati</taxon>
        <taxon>Bacillota</taxon>
        <taxon>Bacilli</taxon>
        <taxon>Bacillales</taxon>
        <taxon>Bacillaceae</taxon>
        <taxon>Lederbergia</taxon>
    </lineage>
</organism>
<keyword evidence="3" id="KW-1185">Reference proteome</keyword>
<accession>A0ABQ4KFW3</accession>
<proteinExistence type="predicted"/>
<evidence type="ECO:0000256" key="1">
    <source>
        <dbReference type="SAM" id="Phobius"/>
    </source>
</evidence>
<comment type="caution">
    <text evidence="2">The sequence shown here is derived from an EMBL/GenBank/DDBJ whole genome shotgun (WGS) entry which is preliminary data.</text>
</comment>
<gene>
    <name evidence="2" type="ORF">J8TS2_11690</name>
</gene>
<keyword evidence="1" id="KW-0472">Membrane</keyword>
<evidence type="ECO:0000313" key="3">
    <source>
        <dbReference type="Proteomes" id="UP000679950"/>
    </source>
</evidence>
<feature type="transmembrane region" description="Helical" evidence="1">
    <location>
        <begin position="261"/>
        <end position="281"/>
    </location>
</feature>